<dbReference type="InterPro" id="IPR036280">
    <property type="entry name" value="Multihaem_cyt_sf"/>
</dbReference>
<organism evidence="2 3">
    <name type="scientific">Flavobacterium caeni</name>
    <dbReference type="NCBI Taxonomy" id="490189"/>
    <lineage>
        <taxon>Bacteria</taxon>
        <taxon>Pseudomonadati</taxon>
        <taxon>Bacteroidota</taxon>
        <taxon>Flavobacteriia</taxon>
        <taxon>Flavobacteriales</taxon>
        <taxon>Flavobacteriaceae</taxon>
        <taxon>Flavobacterium</taxon>
    </lineage>
</organism>
<gene>
    <name evidence="2" type="ORF">SAMN02927903_02335</name>
</gene>
<keyword evidence="1" id="KW-0732">Signal</keyword>
<dbReference type="EMBL" id="FMVF01000010">
    <property type="protein sequence ID" value="SCY77420.1"/>
    <property type="molecule type" value="Genomic_DNA"/>
</dbReference>
<dbReference type="RefSeq" id="WP_091143883.1">
    <property type="nucleotide sequence ID" value="NZ_FMVF01000010.1"/>
</dbReference>
<evidence type="ECO:0008006" key="4">
    <source>
        <dbReference type="Google" id="ProtNLM"/>
    </source>
</evidence>
<evidence type="ECO:0000256" key="1">
    <source>
        <dbReference type="SAM" id="SignalP"/>
    </source>
</evidence>
<dbReference type="GO" id="GO:0009055">
    <property type="term" value="F:electron transfer activity"/>
    <property type="evidence" value="ECO:0007669"/>
    <property type="project" value="InterPro"/>
</dbReference>
<accession>A0A1G5INV0</accession>
<reference evidence="2 3" key="1">
    <citation type="submission" date="2016-10" db="EMBL/GenBank/DDBJ databases">
        <authorList>
            <person name="de Groot N.N."/>
        </authorList>
    </citation>
    <scope>NUCLEOTIDE SEQUENCE [LARGE SCALE GENOMIC DNA]</scope>
    <source>
        <strain evidence="2 3">CGMCC 1.7031</strain>
    </source>
</reference>
<dbReference type="AlphaFoldDB" id="A0A1G5INV0"/>
<name>A0A1G5INV0_9FLAO</name>
<evidence type="ECO:0000313" key="3">
    <source>
        <dbReference type="Proteomes" id="UP000199354"/>
    </source>
</evidence>
<feature type="signal peptide" evidence="1">
    <location>
        <begin position="1"/>
        <end position="17"/>
    </location>
</feature>
<dbReference type="OrthoDB" id="338827at2"/>
<dbReference type="PROSITE" id="PS51257">
    <property type="entry name" value="PROKAR_LIPOPROTEIN"/>
    <property type="match status" value="1"/>
</dbReference>
<dbReference type="SUPFAM" id="SSF46626">
    <property type="entry name" value="Cytochrome c"/>
    <property type="match status" value="1"/>
</dbReference>
<protein>
    <recommendedName>
        <fullName evidence="4">Cytochrome c domain-containing protein</fullName>
    </recommendedName>
</protein>
<dbReference type="InterPro" id="IPR036909">
    <property type="entry name" value="Cyt_c-like_dom_sf"/>
</dbReference>
<proteinExistence type="predicted"/>
<evidence type="ECO:0000313" key="2">
    <source>
        <dbReference type="EMBL" id="SCY77420.1"/>
    </source>
</evidence>
<dbReference type="SUPFAM" id="SSF48695">
    <property type="entry name" value="Multiheme cytochromes"/>
    <property type="match status" value="1"/>
</dbReference>
<sequence length="366" mass="41341">MKYNNPLRLLTLGLAFAFLVSCSDDDEQYVPIPPAVVTSPVVMDLTQVPYTNLSEYKFFDGDMKEQKPAYGVIPYQPASQLFTDYAEKKRFIWLPKNTKATYDADGKVLELPVGAALIKTFYYNRVQPSNTTKIIETRVMIRKESGWIFAEYVWNDAQTEATLSPGGNNVPLTWIDANDVTKSANYHIPSAAECFTCHNINEVNVPIGIKPQNLNWNYAYTSGTQNQLQKLIDFGYLEDTLPENIVSTVDFNDTSKPLELRARSYFDANCAHCHQDGGHAENYAMRFPFSQTENRTNMGVCVSHTHYVPGFAGRLVTPGDIDRSMVYYRLTTDEVNLMMPYLGRTILHDEAVALVAEWINSVTDCP</sequence>
<dbReference type="GO" id="GO:0020037">
    <property type="term" value="F:heme binding"/>
    <property type="evidence" value="ECO:0007669"/>
    <property type="project" value="InterPro"/>
</dbReference>
<dbReference type="Proteomes" id="UP000199354">
    <property type="component" value="Unassembled WGS sequence"/>
</dbReference>
<feature type="chain" id="PRO_5011654527" description="Cytochrome c domain-containing protein" evidence="1">
    <location>
        <begin position="18"/>
        <end position="366"/>
    </location>
</feature>
<dbReference type="STRING" id="490189.SAMN02927903_02335"/>
<keyword evidence="3" id="KW-1185">Reference proteome</keyword>